<dbReference type="InterPro" id="IPR019372">
    <property type="entry name" value="LHFPL"/>
</dbReference>
<feature type="transmembrane region" description="Helical" evidence="5">
    <location>
        <begin position="93"/>
        <end position="117"/>
    </location>
</feature>
<dbReference type="GO" id="GO:0007605">
    <property type="term" value="P:sensory perception of sound"/>
    <property type="evidence" value="ECO:0007669"/>
    <property type="project" value="TreeGrafter"/>
</dbReference>
<dbReference type="Pfam" id="PF10242">
    <property type="entry name" value="L_HMGIC_fpl"/>
    <property type="match status" value="1"/>
</dbReference>
<dbReference type="Proteomes" id="UP000001645">
    <property type="component" value="Chromosome 1"/>
</dbReference>
<evidence type="ECO:0000256" key="2">
    <source>
        <dbReference type="ARBA" id="ARBA00022692"/>
    </source>
</evidence>
<protein>
    <submittedName>
        <fullName evidence="6">LHFPL tetraspan subfamily member 3</fullName>
    </submittedName>
</protein>
<evidence type="ECO:0000313" key="7">
    <source>
        <dbReference type="Proteomes" id="UP000001645"/>
    </source>
</evidence>
<evidence type="ECO:0000256" key="3">
    <source>
        <dbReference type="ARBA" id="ARBA00022989"/>
    </source>
</evidence>
<keyword evidence="7" id="KW-1185">Reference proteome</keyword>
<keyword evidence="3 5" id="KW-1133">Transmembrane helix</keyword>
<dbReference type="PANTHER" id="PTHR12489:SF13">
    <property type="entry name" value="LHFPL TETRASPAN SUBFAMILY MEMBER 3 PROTEIN"/>
    <property type="match status" value="1"/>
</dbReference>
<gene>
    <name evidence="6" type="primary">LHFPL3</name>
</gene>
<reference evidence="6" key="3">
    <citation type="submission" date="2025-09" db="UniProtKB">
        <authorList>
            <consortium name="Ensembl"/>
        </authorList>
    </citation>
    <scope>IDENTIFICATION</scope>
</reference>
<sequence>MLPAQEAAKIYHTNYVRNSRAIGVLWAIFTICFAIVNVVCFIQPYWIGDGVDTPQAGYFGLFHYCIGNGFSRELTCRGSFTDFSSLPSGAFKAASFFIGLSMMLIIACIVCFILFFFCNTATVYKICAWMQLTSGEWGKGLLLAFGVFEIVDTQMLQYQGPWVDVGCFAISWLHTTKASCKWGSQVQSVSLVGLVSSDVTEQHYFRCQLCNLTLVTEGCLGRRFGHNGWDPAYEYRNKSDSSSSTIHIPSTASYIVPSAFHDGRSRRTFTRFKCFQSI</sequence>
<dbReference type="InParanoid" id="A0A803YCV2"/>
<feature type="transmembrane region" description="Helical" evidence="5">
    <location>
        <begin position="21"/>
        <end position="46"/>
    </location>
</feature>
<organism evidence="6 7">
    <name type="scientific">Meleagris gallopavo</name>
    <name type="common">Wild turkey</name>
    <dbReference type="NCBI Taxonomy" id="9103"/>
    <lineage>
        <taxon>Eukaryota</taxon>
        <taxon>Metazoa</taxon>
        <taxon>Chordata</taxon>
        <taxon>Craniata</taxon>
        <taxon>Vertebrata</taxon>
        <taxon>Euteleostomi</taxon>
        <taxon>Archelosauria</taxon>
        <taxon>Archosauria</taxon>
        <taxon>Dinosauria</taxon>
        <taxon>Saurischia</taxon>
        <taxon>Theropoda</taxon>
        <taxon>Coelurosauria</taxon>
        <taxon>Aves</taxon>
        <taxon>Neognathae</taxon>
        <taxon>Galloanserae</taxon>
        <taxon>Galliformes</taxon>
        <taxon>Phasianidae</taxon>
        <taxon>Meleagridinae</taxon>
        <taxon>Meleagris</taxon>
    </lineage>
</organism>
<name>A0A803YCV2_MELGA</name>
<evidence type="ECO:0000256" key="1">
    <source>
        <dbReference type="ARBA" id="ARBA00004141"/>
    </source>
</evidence>
<keyword evidence="4 5" id="KW-0472">Membrane</keyword>
<dbReference type="Ensembl" id="ENSMGAT00000025500.1">
    <property type="protein sequence ID" value="ENSMGAP00000029599.1"/>
    <property type="gene ID" value="ENSMGAG00000018077.1"/>
</dbReference>
<evidence type="ECO:0000256" key="4">
    <source>
        <dbReference type="ARBA" id="ARBA00023136"/>
    </source>
</evidence>
<comment type="subcellular location">
    <subcellularLocation>
        <location evidence="1">Membrane</location>
        <topology evidence="1">Multi-pass membrane protein</topology>
    </subcellularLocation>
</comment>
<keyword evidence="2 5" id="KW-0812">Transmembrane</keyword>
<dbReference type="AlphaFoldDB" id="A0A803YCV2"/>
<proteinExistence type="predicted"/>
<dbReference type="GO" id="GO:0005886">
    <property type="term" value="C:plasma membrane"/>
    <property type="evidence" value="ECO:0007669"/>
    <property type="project" value="TreeGrafter"/>
</dbReference>
<dbReference type="PANTHER" id="PTHR12489">
    <property type="entry name" value="LIPOMA HMGIC FUSION PARTNER-LIKE PROTEIN"/>
    <property type="match status" value="1"/>
</dbReference>
<dbReference type="OrthoDB" id="5873721at2759"/>
<evidence type="ECO:0000313" key="6">
    <source>
        <dbReference type="Ensembl" id="ENSMGAP00000029599.1"/>
    </source>
</evidence>
<dbReference type="GeneTree" id="ENSGT00990000203541"/>
<accession>A0A803YCV2</accession>
<evidence type="ECO:0000256" key="5">
    <source>
        <dbReference type="SAM" id="Phobius"/>
    </source>
</evidence>
<reference evidence="6" key="2">
    <citation type="submission" date="2025-08" db="UniProtKB">
        <authorList>
            <consortium name="Ensembl"/>
        </authorList>
    </citation>
    <scope>IDENTIFICATION</scope>
</reference>
<reference evidence="6 7" key="1">
    <citation type="journal article" date="2010" name="PLoS Biol.">
        <title>Multi-platform next-generation sequencing of the domestic turkey (Meleagris gallopavo): genome assembly and analysis.</title>
        <authorList>
            <person name="Dalloul R.A."/>
            <person name="Long J.A."/>
            <person name="Zimin A.V."/>
            <person name="Aslam L."/>
            <person name="Beal K."/>
            <person name="Blomberg L.A."/>
            <person name="Bouffard P."/>
            <person name="Burt D.W."/>
            <person name="Crasta O."/>
            <person name="Crooijmans R.P."/>
            <person name="Cooper K."/>
            <person name="Coulombe R.A."/>
            <person name="De S."/>
            <person name="Delany M.E."/>
            <person name="Dodgson J.B."/>
            <person name="Dong J.J."/>
            <person name="Evans C."/>
            <person name="Frederickson K.M."/>
            <person name="Flicek P."/>
            <person name="Florea L."/>
            <person name="Folkerts O."/>
            <person name="Groenen M.A."/>
            <person name="Harkins T.T."/>
            <person name="Herrero J."/>
            <person name="Hoffmann S."/>
            <person name="Megens H.J."/>
            <person name="Jiang A."/>
            <person name="de Jong P."/>
            <person name="Kaiser P."/>
            <person name="Kim H."/>
            <person name="Kim K.W."/>
            <person name="Kim S."/>
            <person name="Langenberger D."/>
            <person name="Lee M.K."/>
            <person name="Lee T."/>
            <person name="Mane S."/>
            <person name="Marcais G."/>
            <person name="Marz M."/>
            <person name="McElroy A.P."/>
            <person name="Modise T."/>
            <person name="Nefedov M."/>
            <person name="Notredame C."/>
            <person name="Paton I.R."/>
            <person name="Payne W.S."/>
            <person name="Pertea G."/>
            <person name="Prickett D."/>
            <person name="Puiu D."/>
            <person name="Qioa D."/>
            <person name="Raineri E."/>
            <person name="Ruffier M."/>
            <person name="Salzberg S.L."/>
            <person name="Schatz M.C."/>
            <person name="Scheuring C."/>
            <person name="Schmidt C.J."/>
            <person name="Schroeder S."/>
            <person name="Searle S.M."/>
            <person name="Smith E.J."/>
            <person name="Smith J."/>
            <person name="Sonstegard T.S."/>
            <person name="Stadler P.F."/>
            <person name="Tafer H."/>
            <person name="Tu Z.J."/>
            <person name="Van Tassell C.P."/>
            <person name="Vilella A.J."/>
            <person name="Williams K.P."/>
            <person name="Yorke J.A."/>
            <person name="Zhang L."/>
            <person name="Zhang H.B."/>
            <person name="Zhang X."/>
            <person name="Zhang Y."/>
            <person name="Reed K.M."/>
        </authorList>
    </citation>
    <scope>NUCLEOTIDE SEQUENCE [LARGE SCALE GENOMIC DNA]</scope>
</reference>